<organism evidence="1 2">
    <name type="scientific">Candidatus Roizmanbacteria bacterium RIFCSPHIGHO2_02_FULL_38_11</name>
    <dbReference type="NCBI Taxonomy" id="1802039"/>
    <lineage>
        <taxon>Bacteria</taxon>
        <taxon>Candidatus Roizmaniibacteriota</taxon>
    </lineage>
</organism>
<dbReference type="EMBL" id="MFZO01000013">
    <property type="protein sequence ID" value="OGK25309.1"/>
    <property type="molecule type" value="Genomic_DNA"/>
</dbReference>
<evidence type="ECO:0000313" key="1">
    <source>
        <dbReference type="EMBL" id="OGK25309.1"/>
    </source>
</evidence>
<gene>
    <name evidence="1" type="ORF">A3C25_00625</name>
</gene>
<evidence type="ECO:0000313" key="2">
    <source>
        <dbReference type="Proteomes" id="UP000177913"/>
    </source>
</evidence>
<protein>
    <submittedName>
        <fullName evidence="1">Uncharacterized protein</fullName>
    </submittedName>
</protein>
<name>A0A1F7H215_9BACT</name>
<proteinExistence type="predicted"/>
<dbReference type="AlphaFoldDB" id="A0A1F7H215"/>
<accession>A0A1F7H215</accession>
<dbReference type="Proteomes" id="UP000177913">
    <property type="component" value="Unassembled WGS sequence"/>
</dbReference>
<comment type="caution">
    <text evidence="1">The sequence shown here is derived from an EMBL/GenBank/DDBJ whole genome shotgun (WGS) entry which is preliminary data.</text>
</comment>
<reference evidence="1 2" key="1">
    <citation type="journal article" date="2016" name="Nat. Commun.">
        <title>Thousands of microbial genomes shed light on interconnected biogeochemical processes in an aquifer system.</title>
        <authorList>
            <person name="Anantharaman K."/>
            <person name="Brown C.T."/>
            <person name="Hug L.A."/>
            <person name="Sharon I."/>
            <person name="Castelle C.J."/>
            <person name="Probst A.J."/>
            <person name="Thomas B.C."/>
            <person name="Singh A."/>
            <person name="Wilkins M.J."/>
            <person name="Karaoz U."/>
            <person name="Brodie E.L."/>
            <person name="Williams K.H."/>
            <person name="Hubbard S.S."/>
            <person name="Banfield J.F."/>
        </authorList>
    </citation>
    <scope>NUCLEOTIDE SEQUENCE [LARGE SCALE GENOMIC DNA]</scope>
</reference>
<sequence length="274" mass="30862">MRKIILNKDQVLDLVWNNRYKVEDEQKFLSRCVDGRYENKIKNQKSKVKTEDTINLPPLAIPGADAGQLGIIFATANTYGFEVDKEKVFELVVDVVGGIENFSFHSDHHGDPKIPASGCGHIKQQNLDPKAYGLEDDQMKFIETALTKAKKKGAKEIVLEGEHQEGAILQINGPYSLYPGSLLETDQGNAQVQVFIFHSTLVNERHRLIAKKLIEKKAVELFPGCDEEYLYEVLSEVTESHLFETLKRLASGLSMFQVNFESDGSFDIKEMGKL</sequence>
<dbReference type="SUPFAM" id="SSF159779">
    <property type="entry name" value="CdCA1 repeat-like"/>
    <property type="match status" value="1"/>
</dbReference>